<evidence type="ECO:0000256" key="2">
    <source>
        <dbReference type="ARBA" id="ARBA00004590"/>
    </source>
</evidence>
<dbReference type="Gene3D" id="3.40.50.2000">
    <property type="entry name" value="Glycogen Phosphorylase B"/>
    <property type="match status" value="1"/>
</dbReference>
<comment type="subunit">
    <text evidence="4 11">Heterodimer with ALG13 to form a functional enzyme.</text>
</comment>
<evidence type="ECO:0000256" key="11">
    <source>
        <dbReference type="RuleBase" id="RU362127"/>
    </source>
</evidence>
<name>A0A367XLZ7_9ASCO</name>
<organism evidence="12 13">
    <name type="scientific">Candida viswanathii</name>
    <dbReference type="NCBI Taxonomy" id="5486"/>
    <lineage>
        <taxon>Eukaryota</taxon>
        <taxon>Fungi</taxon>
        <taxon>Dikarya</taxon>
        <taxon>Ascomycota</taxon>
        <taxon>Saccharomycotina</taxon>
        <taxon>Pichiomycetes</taxon>
        <taxon>Debaryomycetaceae</taxon>
        <taxon>Candida/Lodderomyces clade</taxon>
        <taxon>Candida</taxon>
    </lineage>
</organism>
<evidence type="ECO:0000256" key="6">
    <source>
        <dbReference type="ARBA" id="ARBA00022692"/>
    </source>
</evidence>
<sequence>MDVETFYCIVIAFIFTPIFLVLVRLLYILPALRLPPSLTDRKKLLDAVNISILLGSGGHTGEMMRIISKTEMPNVTRTWIYSAGDASSLSKAKEFETAQTNSKTTANYIAIPRAREVGQSYILSVPTTLYSFAVAAVKLLHHKPDVLLLNGPGTCVPVAYILFFYKFLGLCKTKIIYIESLARVSKLSLSGVLLLPISDRFIVQWENLYQQYNRVEYYGILI</sequence>
<evidence type="ECO:0000256" key="1">
    <source>
        <dbReference type="ARBA" id="ARBA00004389"/>
    </source>
</evidence>
<keyword evidence="7 11" id="KW-0256">Endoplasmic reticulum</keyword>
<feature type="transmembrane region" description="Helical" evidence="11">
    <location>
        <begin position="6"/>
        <end position="27"/>
    </location>
</feature>
<accession>A0A367XLZ7</accession>
<dbReference type="PANTHER" id="PTHR12154">
    <property type="entry name" value="GLYCOSYL TRANSFERASE-RELATED"/>
    <property type="match status" value="1"/>
</dbReference>
<dbReference type="OrthoDB" id="17098at2759"/>
<evidence type="ECO:0000256" key="10">
    <source>
        <dbReference type="ARBA" id="ARBA00032062"/>
    </source>
</evidence>
<feature type="transmembrane region" description="Helical" evidence="11">
    <location>
        <begin position="146"/>
        <end position="165"/>
    </location>
</feature>
<dbReference type="Pfam" id="PF08660">
    <property type="entry name" value="Alg14"/>
    <property type="match status" value="1"/>
</dbReference>
<dbReference type="InterPro" id="IPR013969">
    <property type="entry name" value="Oligosacch_biosynth_Alg14"/>
</dbReference>
<comment type="caution">
    <text evidence="12">The sequence shown here is derived from an EMBL/GenBank/DDBJ whole genome shotgun (WGS) entry which is preliminary data.</text>
</comment>
<gene>
    <name evidence="12" type="primary">ALG14_1</name>
    <name evidence="11" type="synonym">ALG14</name>
    <name evidence="12" type="ORF">Cantr_04553</name>
</gene>
<dbReference type="EMBL" id="QLNQ01000030">
    <property type="protein sequence ID" value="RCK54663.1"/>
    <property type="molecule type" value="Genomic_DNA"/>
</dbReference>
<keyword evidence="8 11" id="KW-1133">Transmembrane helix</keyword>
<keyword evidence="6 11" id="KW-0812">Transmembrane</keyword>
<keyword evidence="9 11" id="KW-0472">Membrane</keyword>
<dbReference type="GO" id="GO:0031965">
    <property type="term" value="C:nuclear membrane"/>
    <property type="evidence" value="ECO:0007669"/>
    <property type="project" value="UniProtKB-SubCell"/>
</dbReference>
<evidence type="ECO:0000313" key="12">
    <source>
        <dbReference type="EMBL" id="RCK54663.1"/>
    </source>
</evidence>
<reference evidence="12 13" key="1">
    <citation type="submission" date="2018-06" db="EMBL/GenBank/DDBJ databases">
        <title>Whole genome sequencing of Candida tropicalis (genome annotated by CSBL at Korea University).</title>
        <authorList>
            <person name="Ahn J."/>
        </authorList>
    </citation>
    <scope>NUCLEOTIDE SEQUENCE [LARGE SCALE GENOMIC DNA]</scope>
    <source>
        <strain evidence="12 13">ATCC 20962</strain>
    </source>
</reference>
<evidence type="ECO:0000256" key="9">
    <source>
        <dbReference type="ARBA" id="ARBA00023136"/>
    </source>
</evidence>
<comment type="subcellular location">
    <subcellularLocation>
        <location evidence="1 11">Endoplasmic reticulum membrane</location>
        <topology evidence="1 11">Single-pass membrane protein</topology>
    </subcellularLocation>
    <subcellularLocation>
        <location evidence="2">Nucleus membrane</location>
        <topology evidence="2">Single-pass membrane protein</topology>
    </subcellularLocation>
</comment>
<evidence type="ECO:0000313" key="13">
    <source>
        <dbReference type="Proteomes" id="UP000253472"/>
    </source>
</evidence>
<dbReference type="PANTHER" id="PTHR12154:SF4">
    <property type="entry name" value="UDP-N-ACETYLGLUCOSAMINE TRANSFERASE SUBUNIT ALG14 HOMOLOG"/>
    <property type="match status" value="1"/>
</dbReference>
<dbReference type="AlphaFoldDB" id="A0A367XLZ7"/>
<dbReference type="GO" id="GO:0004577">
    <property type="term" value="F:N-acetylglucosaminyldiphosphodolichol N-acetylglucosaminyltransferase activity"/>
    <property type="evidence" value="ECO:0007669"/>
    <property type="project" value="TreeGrafter"/>
</dbReference>
<keyword evidence="13" id="KW-1185">Reference proteome</keyword>
<dbReference type="GO" id="GO:0006488">
    <property type="term" value="P:dolichol-linked oligosaccharide biosynthetic process"/>
    <property type="evidence" value="ECO:0007669"/>
    <property type="project" value="InterPro"/>
</dbReference>
<dbReference type="STRING" id="5486.A0A367XLZ7"/>
<dbReference type="GO" id="GO:0043541">
    <property type="term" value="C:UDP-N-acetylglucosamine transferase complex"/>
    <property type="evidence" value="ECO:0007669"/>
    <property type="project" value="TreeGrafter"/>
</dbReference>
<keyword evidence="12" id="KW-0808">Transferase</keyword>
<comment type="caution">
    <text evidence="11">Lacks conserved residue(s) required for the propagation of feature annotation.</text>
</comment>
<evidence type="ECO:0000256" key="8">
    <source>
        <dbReference type="ARBA" id="ARBA00022989"/>
    </source>
</evidence>
<evidence type="ECO:0000256" key="7">
    <source>
        <dbReference type="ARBA" id="ARBA00022824"/>
    </source>
</evidence>
<proteinExistence type="inferred from homology"/>
<comment type="function">
    <text evidence="11">Involved in protein N-glycosylation. Essential for the second step of the dolichol-linked oligosaccharide pathway. Anchors the catalytic subunit ALG13 to the ER.</text>
</comment>
<evidence type="ECO:0000256" key="5">
    <source>
        <dbReference type="ARBA" id="ARBA00017467"/>
    </source>
</evidence>
<evidence type="ECO:0000256" key="4">
    <source>
        <dbReference type="ARBA" id="ARBA00011335"/>
    </source>
</evidence>
<protein>
    <recommendedName>
        <fullName evidence="5 11">UDP-N-acetylglucosamine transferase subunit ALG14</fullName>
    </recommendedName>
    <alternativeName>
        <fullName evidence="10 11">Asparagine-linked glycosylation protein 14</fullName>
    </alternativeName>
</protein>
<evidence type="ECO:0000256" key="3">
    <source>
        <dbReference type="ARBA" id="ARBA00009731"/>
    </source>
</evidence>
<comment type="similarity">
    <text evidence="3 11">Belongs to the ALG14 family.</text>
</comment>
<dbReference type="Proteomes" id="UP000253472">
    <property type="component" value="Unassembled WGS sequence"/>
</dbReference>